<evidence type="ECO:0000313" key="10">
    <source>
        <dbReference type="EMBL" id="MCP2309392.1"/>
    </source>
</evidence>
<feature type="transmembrane region" description="Helical" evidence="7">
    <location>
        <begin position="127"/>
        <end position="147"/>
    </location>
</feature>
<protein>
    <submittedName>
        <fullName evidence="10">Multiple sugar transport system permease protein</fullName>
    </submittedName>
</protein>
<dbReference type="Proteomes" id="UP001206483">
    <property type="component" value="Unassembled WGS sequence"/>
</dbReference>
<feature type="transmembrane region" description="Helical" evidence="7">
    <location>
        <begin position="221"/>
        <end position="246"/>
    </location>
</feature>
<dbReference type="EMBL" id="JAMZDX010000002">
    <property type="protein sequence ID" value="MCP2309392.1"/>
    <property type="molecule type" value="Genomic_DNA"/>
</dbReference>
<keyword evidence="11" id="KW-1185">Reference proteome</keyword>
<comment type="caution">
    <text evidence="10">The sequence shown here is derived from an EMBL/GenBank/DDBJ whole genome shotgun (WGS) entry which is preliminary data.</text>
</comment>
<feature type="compositionally biased region" description="Low complexity" evidence="8">
    <location>
        <begin position="1"/>
        <end position="16"/>
    </location>
</feature>
<accession>A0ABT1IW78</accession>
<evidence type="ECO:0000256" key="8">
    <source>
        <dbReference type="SAM" id="MobiDB-lite"/>
    </source>
</evidence>
<keyword evidence="3" id="KW-1003">Cell membrane</keyword>
<gene>
    <name evidence="10" type="ORF">FHR36_002516</name>
</gene>
<feature type="transmembrane region" description="Helical" evidence="7">
    <location>
        <begin position="175"/>
        <end position="200"/>
    </location>
</feature>
<evidence type="ECO:0000256" key="7">
    <source>
        <dbReference type="RuleBase" id="RU363032"/>
    </source>
</evidence>
<keyword evidence="4 7" id="KW-0812">Transmembrane</keyword>
<dbReference type="Gene3D" id="1.10.3720.10">
    <property type="entry name" value="MetI-like"/>
    <property type="match status" value="1"/>
</dbReference>
<evidence type="ECO:0000256" key="5">
    <source>
        <dbReference type="ARBA" id="ARBA00022989"/>
    </source>
</evidence>
<keyword evidence="5 7" id="KW-1133">Transmembrane helix</keyword>
<keyword evidence="10" id="KW-0762">Sugar transport</keyword>
<evidence type="ECO:0000313" key="11">
    <source>
        <dbReference type="Proteomes" id="UP001206483"/>
    </source>
</evidence>
<organism evidence="10 11">
    <name type="scientific">Kitasatospora paracochleata</name>
    <dbReference type="NCBI Taxonomy" id="58354"/>
    <lineage>
        <taxon>Bacteria</taxon>
        <taxon>Bacillati</taxon>
        <taxon>Actinomycetota</taxon>
        <taxon>Actinomycetes</taxon>
        <taxon>Kitasatosporales</taxon>
        <taxon>Streptomycetaceae</taxon>
        <taxon>Kitasatospora</taxon>
    </lineage>
</organism>
<dbReference type="PANTHER" id="PTHR30193">
    <property type="entry name" value="ABC TRANSPORTER PERMEASE PROTEIN"/>
    <property type="match status" value="1"/>
</dbReference>
<keyword evidence="6 7" id="KW-0472">Membrane</keyword>
<name>A0ABT1IW78_9ACTN</name>
<feature type="transmembrane region" description="Helical" evidence="7">
    <location>
        <begin position="31"/>
        <end position="50"/>
    </location>
</feature>
<dbReference type="SUPFAM" id="SSF160964">
    <property type="entry name" value="MalF N-terminal region-like"/>
    <property type="match status" value="1"/>
</dbReference>
<keyword evidence="2 7" id="KW-0813">Transport</keyword>
<evidence type="ECO:0000256" key="3">
    <source>
        <dbReference type="ARBA" id="ARBA00022475"/>
    </source>
</evidence>
<feature type="domain" description="ABC transmembrane type-1" evidence="9">
    <location>
        <begin position="89"/>
        <end position="311"/>
    </location>
</feature>
<evidence type="ECO:0000256" key="1">
    <source>
        <dbReference type="ARBA" id="ARBA00004651"/>
    </source>
</evidence>
<dbReference type="InterPro" id="IPR000515">
    <property type="entry name" value="MetI-like"/>
</dbReference>
<feature type="transmembrane region" description="Helical" evidence="7">
    <location>
        <begin position="94"/>
        <end position="115"/>
    </location>
</feature>
<sequence>MTHTAAARPAARPSRAATRRGRRPGRRRERAWAYLMIAPTTIGLSVFYLWPIAQTFYDSFTSSGPFGGSTWAGTANYAALAQEPTVGQAVVNTFLYTAIQLAGIPLAVLVAALLNQKGLRGRSVYRVLYFLPVVTMPVAVAMLWRWMYDGNYGLVNYLLSTVGIHGPHWASDPDIALYSLAAIGLWMSLGYNMVIFLAGLQGVPTEFYEAARMDGAGPVRIFLRITVPMLSPNIFFVTILTVINSLQMFDLAYMMMSTPGSAAGAANPALPKVRSITYLFFQKAFIEHDIGFGAAVAFVLVGFIVLVTFVQFRLQKRWVHYV</sequence>
<comment type="subcellular location">
    <subcellularLocation>
        <location evidence="1 7">Cell membrane</location>
        <topology evidence="1 7">Multi-pass membrane protein</topology>
    </subcellularLocation>
</comment>
<dbReference type="PANTHER" id="PTHR30193:SF41">
    <property type="entry name" value="DIACETYLCHITOBIOSE UPTAKE SYSTEM PERMEASE PROTEIN NGCF"/>
    <property type="match status" value="1"/>
</dbReference>
<proteinExistence type="inferred from homology"/>
<dbReference type="InterPro" id="IPR035906">
    <property type="entry name" value="MetI-like_sf"/>
</dbReference>
<evidence type="ECO:0000256" key="4">
    <source>
        <dbReference type="ARBA" id="ARBA00022692"/>
    </source>
</evidence>
<dbReference type="Pfam" id="PF00528">
    <property type="entry name" value="BPD_transp_1"/>
    <property type="match status" value="1"/>
</dbReference>
<evidence type="ECO:0000259" key="9">
    <source>
        <dbReference type="PROSITE" id="PS50928"/>
    </source>
</evidence>
<feature type="transmembrane region" description="Helical" evidence="7">
    <location>
        <begin position="290"/>
        <end position="310"/>
    </location>
</feature>
<reference evidence="10 11" key="1">
    <citation type="submission" date="2022-06" db="EMBL/GenBank/DDBJ databases">
        <title>Sequencing the genomes of 1000 actinobacteria strains.</title>
        <authorList>
            <person name="Klenk H.-P."/>
        </authorList>
    </citation>
    <scope>NUCLEOTIDE SEQUENCE [LARGE SCALE GENOMIC DNA]</scope>
    <source>
        <strain evidence="10 11">DSM 41656</strain>
    </source>
</reference>
<dbReference type="InterPro" id="IPR051393">
    <property type="entry name" value="ABC_transporter_permease"/>
</dbReference>
<comment type="similarity">
    <text evidence="7">Belongs to the binding-protein-dependent transport system permease family.</text>
</comment>
<dbReference type="RefSeq" id="WP_253796443.1">
    <property type="nucleotide sequence ID" value="NZ_BAAAUB010000025.1"/>
</dbReference>
<dbReference type="PROSITE" id="PS50928">
    <property type="entry name" value="ABC_TM1"/>
    <property type="match status" value="1"/>
</dbReference>
<feature type="region of interest" description="Disordered" evidence="8">
    <location>
        <begin position="1"/>
        <end position="25"/>
    </location>
</feature>
<dbReference type="SUPFAM" id="SSF161098">
    <property type="entry name" value="MetI-like"/>
    <property type="match status" value="1"/>
</dbReference>
<evidence type="ECO:0000256" key="6">
    <source>
        <dbReference type="ARBA" id="ARBA00023136"/>
    </source>
</evidence>
<evidence type="ECO:0000256" key="2">
    <source>
        <dbReference type="ARBA" id="ARBA00022448"/>
    </source>
</evidence>
<dbReference type="CDD" id="cd06261">
    <property type="entry name" value="TM_PBP2"/>
    <property type="match status" value="1"/>
</dbReference>